<dbReference type="Proteomes" id="UP001500016">
    <property type="component" value="Unassembled WGS sequence"/>
</dbReference>
<keyword evidence="3" id="KW-0560">Oxidoreductase</keyword>
<proteinExistence type="inferred from homology"/>
<evidence type="ECO:0000313" key="8">
    <source>
        <dbReference type="Proteomes" id="UP001500016"/>
    </source>
</evidence>
<name>A0ABN2VJ11_9ACTN</name>
<dbReference type="PROSITE" id="PS00080">
    <property type="entry name" value="MULTICOPPER_OXIDASE2"/>
    <property type="match status" value="1"/>
</dbReference>
<evidence type="ECO:0000256" key="2">
    <source>
        <dbReference type="ARBA" id="ARBA00022723"/>
    </source>
</evidence>
<evidence type="ECO:0000256" key="3">
    <source>
        <dbReference type="ARBA" id="ARBA00023002"/>
    </source>
</evidence>
<evidence type="ECO:0000256" key="4">
    <source>
        <dbReference type="SAM" id="MobiDB-lite"/>
    </source>
</evidence>
<keyword evidence="2" id="KW-0479">Metal-binding</keyword>
<evidence type="ECO:0000313" key="7">
    <source>
        <dbReference type="EMBL" id="GAA2063425.1"/>
    </source>
</evidence>
<reference evidence="7 8" key="1">
    <citation type="journal article" date="2019" name="Int. J. Syst. Evol. Microbiol.">
        <title>The Global Catalogue of Microorganisms (GCM) 10K type strain sequencing project: providing services to taxonomists for standard genome sequencing and annotation.</title>
        <authorList>
            <consortium name="The Broad Institute Genomics Platform"/>
            <consortium name="The Broad Institute Genome Sequencing Center for Infectious Disease"/>
            <person name="Wu L."/>
            <person name="Ma J."/>
        </authorList>
    </citation>
    <scope>NUCLEOTIDE SEQUENCE [LARGE SCALE GENOMIC DNA]</scope>
    <source>
        <strain evidence="7 8">JCM 15478</strain>
    </source>
</reference>
<gene>
    <name evidence="7" type="ORF">GCM10009801_07270</name>
</gene>
<dbReference type="InterPro" id="IPR008972">
    <property type="entry name" value="Cupredoxin"/>
</dbReference>
<dbReference type="Pfam" id="PF07732">
    <property type="entry name" value="Cu-oxidase_3"/>
    <property type="match status" value="1"/>
</dbReference>
<protein>
    <submittedName>
        <fullName evidence="7">Multicopper oxidase domain-containing protein</fullName>
    </submittedName>
</protein>
<feature type="region of interest" description="Disordered" evidence="4">
    <location>
        <begin position="492"/>
        <end position="513"/>
    </location>
</feature>
<sequence length="513" mass="56427">MKRRTLLKAGLGGVGAAAVGTGGAFGWWWASADIDTAGRVEFERRLAIPPLAPARRDAEGRKVFDLRAAPGKHRLRPGRPTATWGLNGSYLGPTLRAARGETVRVNVRNGLRETTSLHWHGMHLPARMDGGPHQPVKPGATWSPTWTIDQPAATLWYHPHPHGETARHVYRGLAGMFILDDPKTPKTGPTGGALPSRYGVDDIPVIVQDKRLDDANQLDESHPRMSEVGLLGDVICVNGTTGPHHPVTTERVRLRLLNASNARIYRFGFADDRPFALVGTDGGLLPAPYKTTRIQLSPAERAEIVVTLRPGERAVLRSFPPDLGLNLWDRRFAGGDDALDILELRAARALEPSPRLPDELAPAPALAPRTTAVDRKFELSGFTINGKSMDMRRIDFAVDLDATEVWEVTATDGTQHNFHVHDVQFQVLSVDGKPPPPELAGWKDTVHTRPGIPFRLAMRFRDHSDRDMPYMYHCHILYHEDQGLMGQFAVVEPGEKPGRPGPGKTGRGGHDHH</sequence>
<comment type="similarity">
    <text evidence="1">Belongs to the multicopper oxidase family.</text>
</comment>
<dbReference type="InterPro" id="IPR045087">
    <property type="entry name" value="Cu-oxidase_fam"/>
</dbReference>
<keyword evidence="8" id="KW-1185">Reference proteome</keyword>
<dbReference type="CDD" id="cd13867">
    <property type="entry name" value="CuRO_2_CueO_FtsP"/>
    <property type="match status" value="1"/>
</dbReference>
<feature type="domain" description="Plastocyanin-like" evidence="6">
    <location>
        <begin position="78"/>
        <end position="183"/>
    </location>
</feature>
<accession>A0ABN2VJ11</accession>
<organism evidence="7 8">
    <name type="scientific">Streptomyces albiaxialis</name>
    <dbReference type="NCBI Taxonomy" id="329523"/>
    <lineage>
        <taxon>Bacteria</taxon>
        <taxon>Bacillati</taxon>
        <taxon>Actinomycetota</taxon>
        <taxon>Actinomycetes</taxon>
        <taxon>Kitasatosporales</taxon>
        <taxon>Streptomycetaceae</taxon>
        <taxon>Streptomyces</taxon>
    </lineage>
</organism>
<dbReference type="Gene3D" id="2.60.40.420">
    <property type="entry name" value="Cupredoxins - blue copper proteins"/>
    <property type="match status" value="3"/>
</dbReference>
<comment type="caution">
    <text evidence="7">The sequence shown here is derived from an EMBL/GenBank/DDBJ whole genome shotgun (WGS) entry which is preliminary data.</text>
</comment>
<dbReference type="RefSeq" id="WP_344523824.1">
    <property type="nucleotide sequence ID" value="NZ_BAAAPE010000001.1"/>
</dbReference>
<evidence type="ECO:0000259" key="5">
    <source>
        <dbReference type="Pfam" id="PF07731"/>
    </source>
</evidence>
<dbReference type="Pfam" id="PF07731">
    <property type="entry name" value="Cu-oxidase_2"/>
    <property type="match status" value="1"/>
</dbReference>
<dbReference type="InterPro" id="IPR011706">
    <property type="entry name" value="Cu-oxidase_C"/>
</dbReference>
<dbReference type="SUPFAM" id="SSF49503">
    <property type="entry name" value="Cupredoxins"/>
    <property type="match status" value="3"/>
</dbReference>
<feature type="domain" description="Plastocyanin-like" evidence="5">
    <location>
        <begin position="373"/>
        <end position="491"/>
    </location>
</feature>
<dbReference type="CDD" id="cd04232">
    <property type="entry name" value="CuRO_1_CueO_FtsP"/>
    <property type="match status" value="1"/>
</dbReference>
<dbReference type="PANTHER" id="PTHR48267">
    <property type="entry name" value="CUPREDOXIN SUPERFAMILY PROTEIN"/>
    <property type="match status" value="1"/>
</dbReference>
<dbReference type="InterPro" id="IPR002355">
    <property type="entry name" value="Cu_oxidase_Cu_BS"/>
</dbReference>
<dbReference type="PANTHER" id="PTHR48267:SF1">
    <property type="entry name" value="BILIRUBIN OXIDASE"/>
    <property type="match status" value="1"/>
</dbReference>
<evidence type="ECO:0000256" key="1">
    <source>
        <dbReference type="ARBA" id="ARBA00010609"/>
    </source>
</evidence>
<dbReference type="InterPro" id="IPR011707">
    <property type="entry name" value="Cu-oxidase-like_N"/>
</dbReference>
<evidence type="ECO:0000259" key="6">
    <source>
        <dbReference type="Pfam" id="PF07732"/>
    </source>
</evidence>
<dbReference type="EMBL" id="BAAAPE010000001">
    <property type="protein sequence ID" value="GAA2063425.1"/>
    <property type="molecule type" value="Genomic_DNA"/>
</dbReference>
<dbReference type="CDD" id="cd13890">
    <property type="entry name" value="CuRO_3_CueO_FtsP"/>
    <property type="match status" value="1"/>
</dbReference>